<feature type="domain" description="Myb-like" evidence="2">
    <location>
        <begin position="172"/>
        <end position="222"/>
    </location>
</feature>
<name>A0A8S1JP13_PARPR</name>
<evidence type="ECO:0000259" key="2">
    <source>
        <dbReference type="PROSITE" id="PS50090"/>
    </source>
</evidence>
<dbReference type="PROSITE" id="PS50090">
    <property type="entry name" value="MYB_LIKE"/>
    <property type="match status" value="2"/>
</dbReference>
<dbReference type="Proteomes" id="UP000688137">
    <property type="component" value="Unassembled WGS sequence"/>
</dbReference>
<dbReference type="OMA" id="KHIWTEI"/>
<evidence type="ECO:0008006" key="6">
    <source>
        <dbReference type="Google" id="ProtNLM"/>
    </source>
</evidence>
<evidence type="ECO:0000313" key="5">
    <source>
        <dbReference type="Proteomes" id="UP000688137"/>
    </source>
</evidence>
<comment type="caution">
    <text evidence="4">The sequence shown here is derived from an EMBL/GenBank/DDBJ whole genome shotgun (WGS) entry which is preliminary data.</text>
</comment>
<feature type="domain" description="HTH myb-type" evidence="3">
    <location>
        <begin position="172"/>
        <end position="226"/>
    </location>
</feature>
<dbReference type="PANTHER" id="PTHR45614:SF274">
    <property type="entry name" value="MYB-LIKE DNA-BINDING PROTEIN"/>
    <property type="match status" value="1"/>
</dbReference>
<keyword evidence="5" id="KW-1185">Reference proteome</keyword>
<dbReference type="GO" id="GO:0000981">
    <property type="term" value="F:DNA-binding transcription factor activity, RNA polymerase II-specific"/>
    <property type="evidence" value="ECO:0007669"/>
    <property type="project" value="TreeGrafter"/>
</dbReference>
<sequence>MQNFHDFLNKLRNYQEIDIPCYYRNQFKSKESLIINSNFYEISEKLLTQDYHKINKKWDQQCKQLFILIIIKYFQMKNKKTINPTSEEWKELTCIFGFEEQILKQRWITLINPMAKSLIWEKEEDDIIKSQMNVKQGKHIWTEIALELYNHNNGIYVRTPKQVRERWMNYLNPILKKSSWTDREDIQLLSLVIENGKKWSMISKYLDGRTENQVKNRFKSLLHKIYQEQDDDDIEELIALKQYISKRLTKSPDQKIQQNINIIETTTDKNQKIETQKQKKFEKDDDIPNQLKKTKIDIEINEQKNALNQENQYIYLLQQVNNQFCYSTQGNCDTQSLGNRSSLSDLNYLGSFKFPEIDNNCYEQNKISTKIFPDSLKILEQQQLNQFNNKIKQQNNELESNNNYQSNVNDINLQEYYIDQFPNLFEQNQSVSIIHTPLYLYNPQFIAKSPLLSPLQSPSLWMHQQEHILEQDNQDNQFQFLNNYDLISKWKNKRIYDKLNKEE</sequence>
<dbReference type="InterPro" id="IPR017930">
    <property type="entry name" value="Myb_dom"/>
</dbReference>
<reference evidence="4" key="1">
    <citation type="submission" date="2021-01" db="EMBL/GenBank/DDBJ databases">
        <authorList>
            <consortium name="Genoscope - CEA"/>
            <person name="William W."/>
        </authorList>
    </citation>
    <scope>NUCLEOTIDE SEQUENCE</scope>
</reference>
<evidence type="ECO:0000256" key="1">
    <source>
        <dbReference type="SAM" id="Coils"/>
    </source>
</evidence>
<dbReference type="GO" id="GO:0005634">
    <property type="term" value="C:nucleus"/>
    <property type="evidence" value="ECO:0007669"/>
    <property type="project" value="TreeGrafter"/>
</dbReference>
<organism evidence="4 5">
    <name type="scientific">Paramecium primaurelia</name>
    <dbReference type="NCBI Taxonomy" id="5886"/>
    <lineage>
        <taxon>Eukaryota</taxon>
        <taxon>Sar</taxon>
        <taxon>Alveolata</taxon>
        <taxon>Ciliophora</taxon>
        <taxon>Intramacronucleata</taxon>
        <taxon>Oligohymenophorea</taxon>
        <taxon>Peniculida</taxon>
        <taxon>Parameciidae</taxon>
        <taxon>Paramecium</taxon>
    </lineage>
</organism>
<accession>A0A8S1JP13</accession>
<feature type="coiled-coil region" evidence="1">
    <location>
        <begin position="377"/>
        <end position="404"/>
    </location>
</feature>
<dbReference type="PANTHER" id="PTHR45614">
    <property type="entry name" value="MYB PROTEIN-RELATED"/>
    <property type="match status" value="1"/>
</dbReference>
<evidence type="ECO:0000259" key="3">
    <source>
        <dbReference type="PROSITE" id="PS51294"/>
    </source>
</evidence>
<dbReference type="EMBL" id="CAJJDM010000003">
    <property type="protein sequence ID" value="CAD8044212.1"/>
    <property type="molecule type" value="Genomic_DNA"/>
</dbReference>
<dbReference type="Pfam" id="PF00249">
    <property type="entry name" value="Myb_DNA-binding"/>
    <property type="match status" value="1"/>
</dbReference>
<evidence type="ECO:0000313" key="4">
    <source>
        <dbReference type="EMBL" id="CAD8044212.1"/>
    </source>
</evidence>
<dbReference type="InterPro" id="IPR001005">
    <property type="entry name" value="SANT/Myb"/>
</dbReference>
<dbReference type="SMART" id="SM00717">
    <property type="entry name" value="SANT"/>
    <property type="match status" value="2"/>
</dbReference>
<dbReference type="InterPro" id="IPR050560">
    <property type="entry name" value="MYB_TF"/>
</dbReference>
<proteinExistence type="predicted"/>
<dbReference type="CDD" id="cd00167">
    <property type="entry name" value="SANT"/>
    <property type="match status" value="2"/>
</dbReference>
<dbReference type="GO" id="GO:0000978">
    <property type="term" value="F:RNA polymerase II cis-regulatory region sequence-specific DNA binding"/>
    <property type="evidence" value="ECO:0007669"/>
    <property type="project" value="TreeGrafter"/>
</dbReference>
<dbReference type="AlphaFoldDB" id="A0A8S1JP13"/>
<feature type="domain" description="Myb-like" evidence="2">
    <location>
        <begin position="112"/>
        <end position="171"/>
    </location>
</feature>
<gene>
    <name evidence="4" type="ORF">PPRIM_AZ9-3.1.T0060294</name>
</gene>
<keyword evidence="1" id="KW-0175">Coiled coil</keyword>
<protein>
    <recommendedName>
        <fullName evidence="6">Homeodomain protein</fullName>
    </recommendedName>
</protein>
<dbReference type="PROSITE" id="PS51294">
    <property type="entry name" value="HTH_MYB"/>
    <property type="match status" value="1"/>
</dbReference>